<protein>
    <submittedName>
        <fullName evidence="1">Uncharacterized protein</fullName>
    </submittedName>
</protein>
<evidence type="ECO:0000313" key="1">
    <source>
        <dbReference type="EMBL" id="KAL1249973.1"/>
    </source>
</evidence>
<keyword evidence="2" id="KW-1185">Reference proteome</keyword>
<reference evidence="1 2" key="1">
    <citation type="submission" date="2023-09" db="EMBL/GenBank/DDBJ databases">
        <authorList>
            <person name="Wang M."/>
        </authorList>
    </citation>
    <scope>NUCLEOTIDE SEQUENCE [LARGE SCALE GENOMIC DNA]</scope>
    <source>
        <strain evidence="1">GT-2023</strain>
        <tissue evidence="1">Liver</tissue>
    </source>
</reference>
<accession>A0ABR3LAV3</accession>
<organism evidence="1 2">
    <name type="scientific">Cirrhinus molitorella</name>
    <name type="common">mud carp</name>
    <dbReference type="NCBI Taxonomy" id="172907"/>
    <lineage>
        <taxon>Eukaryota</taxon>
        <taxon>Metazoa</taxon>
        <taxon>Chordata</taxon>
        <taxon>Craniata</taxon>
        <taxon>Vertebrata</taxon>
        <taxon>Euteleostomi</taxon>
        <taxon>Actinopterygii</taxon>
        <taxon>Neopterygii</taxon>
        <taxon>Teleostei</taxon>
        <taxon>Ostariophysi</taxon>
        <taxon>Cypriniformes</taxon>
        <taxon>Cyprinidae</taxon>
        <taxon>Labeoninae</taxon>
        <taxon>Labeonini</taxon>
        <taxon>Cirrhinus</taxon>
    </lineage>
</organism>
<proteinExistence type="predicted"/>
<gene>
    <name evidence="1" type="ORF">QQF64_020978</name>
</gene>
<sequence>MASHLTSTCREYILKKHLHSDTWTSVLAVDQRSSSIGSGTVRNRGATPKCQHSCRTAEHKSLITEICSRRPPDSENRAAFDWPLPESGSVTCPPISDVRFTAREELQDSTAAV</sequence>
<comment type="caution">
    <text evidence="1">The sequence shown here is derived from an EMBL/GenBank/DDBJ whole genome shotgun (WGS) entry which is preliminary data.</text>
</comment>
<evidence type="ECO:0000313" key="2">
    <source>
        <dbReference type="Proteomes" id="UP001558613"/>
    </source>
</evidence>
<dbReference type="EMBL" id="JAYMGO010000023">
    <property type="protein sequence ID" value="KAL1249973.1"/>
    <property type="molecule type" value="Genomic_DNA"/>
</dbReference>
<name>A0ABR3LAV3_9TELE</name>
<dbReference type="Proteomes" id="UP001558613">
    <property type="component" value="Unassembled WGS sequence"/>
</dbReference>